<dbReference type="Proteomes" id="UP000189161">
    <property type="component" value="Unassembled WGS sequence"/>
</dbReference>
<dbReference type="OrthoDB" id="5685702at2"/>
<reference evidence="2 3" key="1">
    <citation type="submission" date="2016-10" db="EMBL/GenBank/DDBJ databases">
        <title>Rodentibacter gen. nov. and new species.</title>
        <authorList>
            <person name="Christensen H."/>
        </authorList>
    </citation>
    <scope>NUCLEOTIDE SEQUENCE [LARGE SCALE GENOMIC DNA]</scope>
    <source>
        <strain evidence="2 3">H1987082031</strain>
    </source>
</reference>
<keyword evidence="1" id="KW-1133">Transmembrane helix</keyword>
<dbReference type="AlphaFoldDB" id="A0A1V3J062"/>
<protein>
    <submittedName>
        <fullName evidence="2">Uncharacterized protein</fullName>
    </submittedName>
</protein>
<comment type="caution">
    <text evidence="2">The sequence shown here is derived from an EMBL/GenBank/DDBJ whole genome shotgun (WGS) entry which is preliminary data.</text>
</comment>
<keyword evidence="1" id="KW-0812">Transmembrane</keyword>
<evidence type="ECO:0000313" key="3">
    <source>
        <dbReference type="Proteomes" id="UP000189161"/>
    </source>
</evidence>
<dbReference type="RefSeq" id="WP_077478388.1">
    <property type="nucleotide sequence ID" value="NZ_MLHL01000038.1"/>
</dbReference>
<evidence type="ECO:0000313" key="2">
    <source>
        <dbReference type="EMBL" id="OOF47977.1"/>
    </source>
</evidence>
<accession>A0A1V3J062</accession>
<keyword evidence="3" id="KW-1185">Reference proteome</keyword>
<organism evidence="2 3">
    <name type="scientific">Rodentibacter trehalosifermentans</name>
    <dbReference type="NCBI Taxonomy" id="1908263"/>
    <lineage>
        <taxon>Bacteria</taxon>
        <taxon>Pseudomonadati</taxon>
        <taxon>Pseudomonadota</taxon>
        <taxon>Gammaproteobacteria</taxon>
        <taxon>Pasteurellales</taxon>
        <taxon>Pasteurellaceae</taxon>
        <taxon>Rodentibacter</taxon>
    </lineage>
</organism>
<proteinExistence type="predicted"/>
<sequence length="265" mass="31084">MIFSAHESHFENFKLVREIRVNHLCCPLSNQCETMVLSLYSYEENRGFIDRTSPELAGVFAREKDNKPIATVDWTPEMEGFFKRERQNTDKFDRTWRFTMGAKIWFAMVILLMGGMGYATYHKVQKGEKINWYIFTGLWDSYDATPQLGTKYFVITKNDGIVWKRFWVKIEEVLGDNRYAVSVNTHHNPISNSSKKFDIQTFLQDKDFEGKILVEFQPHFSSNNSETQAAFVDEQNHRVFFLQKPSKKLSLDQVKLPLSAQEAYR</sequence>
<gene>
    <name evidence="2" type="ORF">BKK52_07095</name>
</gene>
<name>A0A1V3J062_9PAST</name>
<dbReference type="EMBL" id="MLHL01000038">
    <property type="protein sequence ID" value="OOF47977.1"/>
    <property type="molecule type" value="Genomic_DNA"/>
</dbReference>
<keyword evidence="1" id="KW-0472">Membrane</keyword>
<feature type="transmembrane region" description="Helical" evidence="1">
    <location>
        <begin position="104"/>
        <end position="121"/>
    </location>
</feature>
<evidence type="ECO:0000256" key="1">
    <source>
        <dbReference type="SAM" id="Phobius"/>
    </source>
</evidence>